<name>A0A8S1LXB4_9CILI</name>
<gene>
    <name evidence="1" type="ORF">PSON_ATCC_30995.1.T0290282</name>
</gene>
<dbReference type="GO" id="GO:0000398">
    <property type="term" value="P:mRNA splicing, via spliceosome"/>
    <property type="evidence" value="ECO:0007669"/>
    <property type="project" value="TreeGrafter"/>
</dbReference>
<accession>A0A8S1LXB4</accession>
<keyword evidence="2" id="KW-1185">Reference proteome</keyword>
<dbReference type="GO" id="GO:0005634">
    <property type="term" value="C:nucleus"/>
    <property type="evidence" value="ECO:0007669"/>
    <property type="project" value="TreeGrafter"/>
</dbReference>
<organism evidence="1 2">
    <name type="scientific">Paramecium sonneborni</name>
    <dbReference type="NCBI Taxonomy" id="65129"/>
    <lineage>
        <taxon>Eukaryota</taxon>
        <taxon>Sar</taxon>
        <taxon>Alveolata</taxon>
        <taxon>Ciliophora</taxon>
        <taxon>Intramacronucleata</taxon>
        <taxon>Oligohymenophorea</taxon>
        <taxon>Peniculida</taxon>
        <taxon>Parameciidae</taxon>
        <taxon>Paramecium</taxon>
    </lineage>
</organism>
<dbReference type="PANTHER" id="PTHR12849">
    <property type="entry name" value="RNA LARIAT DEBRANCHING ENZYME"/>
    <property type="match status" value="1"/>
</dbReference>
<proteinExistence type="predicted"/>
<dbReference type="PANTHER" id="PTHR12849:SF0">
    <property type="entry name" value="LARIAT DEBRANCHING ENZYME"/>
    <property type="match status" value="1"/>
</dbReference>
<evidence type="ECO:0000313" key="1">
    <source>
        <dbReference type="EMBL" id="CAD8072670.1"/>
    </source>
</evidence>
<dbReference type="OrthoDB" id="407609at2759"/>
<dbReference type="GO" id="GO:0008419">
    <property type="term" value="F:RNA lariat debranching enzyme activity"/>
    <property type="evidence" value="ECO:0007669"/>
    <property type="project" value="TreeGrafter"/>
</dbReference>
<reference evidence="1" key="1">
    <citation type="submission" date="2021-01" db="EMBL/GenBank/DDBJ databases">
        <authorList>
            <consortium name="Genoscope - CEA"/>
            <person name="William W."/>
        </authorList>
    </citation>
    <scope>NUCLEOTIDE SEQUENCE</scope>
</reference>
<comment type="caution">
    <text evidence="1">The sequence shown here is derived from an EMBL/GenBank/DDBJ whole genome shotgun (WGS) entry which is preliminary data.</text>
</comment>
<dbReference type="Proteomes" id="UP000692954">
    <property type="component" value="Unassembled WGS sequence"/>
</dbReference>
<protein>
    <submittedName>
        <fullName evidence="1">Uncharacterized protein</fullName>
    </submittedName>
</protein>
<sequence>MKGKQISFNTTIDLNVKLIINIRDILIWIYKRITKKKQNFEPDIKSGSLGRQAHNYILERLQPNFWFIVHMHVKFEGFVKYKSRKQTKHQNHKIHEVLVSLDK</sequence>
<dbReference type="AlphaFoldDB" id="A0A8S1LXB4"/>
<dbReference type="EMBL" id="CAJJDN010000029">
    <property type="protein sequence ID" value="CAD8072670.1"/>
    <property type="molecule type" value="Genomic_DNA"/>
</dbReference>
<evidence type="ECO:0000313" key="2">
    <source>
        <dbReference type="Proteomes" id="UP000692954"/>
    </source>
</evidence>